<dbReference type="InterPro" id="IPR003737">
    <property type="entry name" value="GlcNAc_PI_deacetylase-related"/>
</dbReference>
<proteinExistence type="predicted"/>
<dbReference type="AlphaFoldDB" id="A0A4V1ZHG7"/>
<evidence type="ECO:0000313" key="2">
    <source>
        <dbReference type="EMBL" id="RYV51984.1"/>
    </source>
</evidence>
<name>A0A4V1ZHG7_9MICO</name>
<accession>A0A4V1ZHG7</accession>
<evidence type="ECO:0000256" key="1">
    <source>
        <dbReference type="ARBA" id="ARBA00022833"/>
    </source>
</evidence>
<dbReference type="Pfam" id="PF02585">
    <property type="entry name" value="PIG-L"/>
    <property type="match status" value="1"/>
</dbReference>
<sequence length="346" mass="35437">MTGPTGGLLVVHAHPDDETLATGGLIAVWAGSGRPVTVVTCTRGELGEVIGDDPGHLEGDGPALAAHREGELAAALAALGVVDQVFLDSVADGDVPDGDPVALRFSDSGMAWAGVGRAGRVSDLPDGAFVAVPLDAAARRLAAVIRSRRPEVVATYEPGGGYGHPDHVRTHDVTMRALELAGDPHLVLDDPPHIPGAVLAAVVPADTLRAAYRALTDLPAVTAQRVADPHLALPDPGGPLPSVAVAGDLVDLVVDVTGVLDRVAAALSAHRTQVRSIALDADRLAQAATGPRDRPAVVVGCYALSNDVLAPLLSQEFYRSVPVGVDLEDAWRAAGISWPAAVRPVA</sequence>
<dbReference type="Gene3D" id="3.40.50.10320">
    <property type="entry name" value="LmbE-like"/>
    <property type="match status" value="1"/>
</dbReference>
<gene>
    <name evidence="2" type="ORF">EUA98_05260</name>
</gene>
<comment type="caution">
    <text evidence="2">The sequence shown here is derived from an EMBL/GenBank/DDBJ whole genome shotgun (WGS) entry which is preliminary data.</text>
</comment>
<keyword evidence="3" id="KW-1185">Reference proteome</keyword>
<dbReference type="InterPro" id="IPR024078">
    <property type="entry name" value="LmbE-like_dom_sf"/>
</dbReference>
<dbReference type="PANTHER" id="PTHR12993:SF26">
    <property type="entry name" value="1D-MYO-INOSITOL 2-ACETAMIDO-2-DEOXY-ALPHA-D-GLUCOPYRANOSIDE DEACETYLASE"/>
    <property type="match status" value="1"/>
</dbReference>
<dbReference type="PANTHER" id="PTHR12993">
    <property type="entry name" value="N-ACETYLGLUCOSAMINYL-PHOSPHATIDYLINOSITOL DE-N-ACETYLASE-RELATED"/>
    <property type="match status" value="1"/>
</dbReference>
<evidence type="ECO:0000313" key="3">
    <source>
        <dbReference type="Proteomes" id="UP000293764"/>
    </source>
</evidence>
<dbReference type="GO" id="GO:0016137">
    <property type="term" value="P:glycoside metabolic process"/>
    <property type="evidence" value="ECO:0007669"/>
    <property type="project" value="UniProtKB-ARBA"/>
</dbReference>
<dbReference type="Proteomes" id="UP000293764">
    <property type="component" value="Unassembled WGS sequence"/>
</dbReference>
<dbReference type="EMBL" id="SDWW01000009">
    <property type="protein sequence ID" value="RYV51984.1"/>
    <property type="molecule type" value="Genomic_DNA"/>
</dbReference>
<dbReference type="OrthoDB" id="158614at2"/>
<organism evidence="2 3">
    <name type="scientific">Pengzhenrongella frigida</name>
    <dbReference type="NCBI Taxonomy" id="1259133"/>
    <lineage>
        <taxon>Bacteria</taxon>
        <taxon>Bacillati</taxon>
        <taxon>Actinomycetota</taxon>
        <taxon>Actinomycetes</taxon>
        <taxon>Micrococcales</taxon>
        <taxon>Pengzhenrongella</taxon>
    </lineage>
</organism>
<dbReference type="SUPFAM" id="SSF102588">
    <property type="entry name" value="LmbE-like"/>
    <property type="match status" value="1"/>
</dbReference>
<keyword evidence="1" id="KW-0862">Zinc</keyword>
<protein>
    <submittedName>
        <fullName evidence="2">GlcNAc-PI de-N-acetylase</fullName>
    </submittedName>
</protein>
<dbReference type="RefSeq" id="WP_130101629.1">
    <property type="nucleotide sequence ID" value="NZ_SDWW01000009.1"/>
</dbReference>
<reference evidence="2 3" key="1">
    <citation type="submission" date="2019-01" db="EMBL/GenBank/DDBJ databases">
        <title>Novel species of Cellulomonas.</title>
        <authorList>
            <person name="Liu Q."/>
            <person name="Xin Y.-H."/>
        </authorList>
    </citation>
    <scope>NUCLEOTIDE SEQUENCE [LARGE SCALE GENOMIC DNA]</scope>
    <source>
        <strain evidence="2 3">HLT2-17</strain>
    </source>
</reference>
<dbReference type="GO" id="GO:0016811">
    <property type="term" value="F:hydrolase activity, acting on carbon-nitrogen (but not peptide) bonds, in linear amides"/>
    <property type="evidence" value="ECO:0007669"/>
    <property type="project" value="TreeGrafter"/>
</dbReference>